<dbReference type="AlphaFoldDB" id="A0A7X6B1N7"/>
<dbReference type="EMBL" id="JAALLH010000002">
    <property type="protein sequence ID" value="NIY69457.1"/>
    <property type="molecule type" value="Genomic_DNA"/>
</dbReference>
<dbReference type="Proteomes" id="UP000536624">
    <property type="component" value="Unassembled WGS sequence"/>
</dbReference>
<dbReference type="RefSeq" id="WP_167504680.1">
    <property type="nucleotide sequence ID" value="NZ_JAALLH010000002.1"/>
</dbReference>
<dbReference type="Gene3D" id="1.10.357.10">
    <property type="entry name" value="Tetracycline Repressor, domain 2"/>
    <property type="match status" value="1"/>
</dbReference>
<organism evidence="1 2">
    <name type="scientific">Streptomyces malaysiensis</name>
    <dbReference type="NCBI Taxonomy" id="92644"/>
    <lineage>
        <taxon>Bacteria</taxon>
        <taxon>Bacillati</taxon>
        <taxon>Actinomycetota</taxon>
        <taxon>Actinomycetes</taxon>
        <taxon>Kitasatosporales</taxon>
        <taxon>Streptomycetaceae</taxon>
        <taxon>Streptomyces</taxon>
        <taxon>Streptomyces violaceusniger group</taxon>
    </lineage>
</organism>
<name>A0A7X6B1N7_STRMQ</name>
<gene>
    <name evidence="1" type="ORF">SMALB_7581</name>
</gene>
<evidence type="ECO:0000313" key="1">
    <source>
        <dbReference type="EMBL" id="NIY69457.1"/>
    </source>
</evidence>
<evidence type="ECO:0000313" key="2">
    <source>
        <dbReference type="Proteomes" id="UP000536624"/>
    </source>
</evidence>
<comment type="caution">
    <text evidence="1">The sequence shown here is derived from an EMBL/GenBank/DDBJ whole genome shotgun (WGS) entry which is preliminary data.</text>
</comment>
<proteinExistence type="predicted"/>
<sequence>MAEALRERGAAEQAATLAADTAMSVFRGALARWYGDPERQDLRTLFRDSFDELSSVLANRSSDQALPTTSRP</sequence>
<accession>A0A7X6B1N7</accession>
<protein>
    <submittedName>
        <fullName evidence="1">TetR family transcriptional regulator</fullName>
    </submittedName>
</protein>
<reference evidence="1 2" key="1">
    <citation type="submission" date="2020-02" db="EMBL/GenBank/DDBJ databases">
        <title>Streptomyces malaysiensis DSM14702 (JHCC583434, PFL_A843) Genome sequencing and assembly.</title>
        <authorList>
            <person name="Samborskyy M."/>
        </authorList>
    </citation>
    <scope>NUCLEOTIDE SEQUENCE [LARGE SCALE GENOMIC DNA]</scope>
    <source>
        <strain evidence="1 2">DSM 14702</strain>
    </source>
</reference>